<dbReference type="Proteomes" id="UP000784294">
    <property type="component" value="Unassembled WGS sequence"/>
</dbReference>
<protein>
    <submittedName>
        <fullName evidence="2">Uncharacterized protein</fullName>
    </submittedName>
</protein>
<dbReference type="AlphaFoldDB" id="A0A3S5AI05"/>
<evidence type="ECO:0000313" key="3">
    <source>
        <dbReference type="Proteomes" id="UP000784294"/>
    </source>
</evidence>
<accession>A0A3S5AI05</accession>
<sequence>MDRQEANGEEQFIIEAYKSGCKEELLETIFSTEKSATSGFIRRALDSNALYPHHPRSLHNQVAYAFDHELQHIDAEEQQQEDGTNETYDENDEEYDDANPADTPTARLNPLKLLNQAMEHGARSTVRQYRLSLLAHQQQQQQQQQQQPQQQQLPSHSSQNITSATRPSILRHSLGSKEDSDALVSHFTP</sequence>
<reference evidence="2" key="1">
    <citation type="submission" date="2018-11" db="EMBL/GenBank/DDBJ databases">
        <authorList>
            <consortium name="Pathogen Informatics"/>
        </authorList>
    </citation>
    <scope>NUCLEOTIDE SEQUENCE</scope>
</reference>
<feature type="compositionally biased region" description="Low complexity" evidence="1">
    <location>
        <begin position="137"/>
        <end position="152"/>
    </location>
</feature>
<organism evidence="2 3">
    <name type="scientific">Protopolystoma xenopodis</name>
    <dbReference type="NCBI Taxonomy" id="117903"/>
    <lineage>
        <taxon>Eukaryota</taxon>
        <taxon>Metazoa</taxon>
        <taxon>Spiralia</taxon>
        <taxon>Lophotrochozoa</taxon>
        <taxon>Platyhelminthes</taxon>
        <taxon>Monogenea</taxon>
        <taxon>Polyopisthocotylea</taxon>
        <taxon>Polystomatidea</taxon>
        <taxon>Polystomatidae</taxon>
        <taxon>Protopolystoma</taxon>
    </lineage>
</organism>
<feature type="compositionally biased region" description="Polar residues" evidence="1">
    <location>
        <begin position="153"/>
        <end position="166"/>
    </location>
</feature>
<feature type="region of interest" description="Disordered" evidence="1">
    <location>
        <begin position="137"/>
        <end position="189"/>
    </location>
</feature>
<gene>
    <name evidence="2" type="ORF">PXEA_LOCUS23180</name>
</gene>
<feature type="compositionally biased region" description="Acidic residues" evidence="1">
    <location>
        <begin position="76"/>
        <end position="99"/>
    </location>
</feature>
<keyword evidence="3" id="KW-1185">Reference proteome</keyword>
<proteinExistence type="predicted"/>
<name>A0A3S5AI05_9PLAT</name>
<dbReference type="OrthoDB" id="10629171at2759"/>
<evidence type="ECO:0000313" key="2">
    <source>
        <dbReference type="EMBL" id="VEL29740.1"/>
    </source>
</evidence>
<feature type="region of interest" description="Disordered" evidence="1">
    <location>
        <begin position="75"/>
        <end position="106"/>
    </location>
</feature>
<dbReference type="EMBL" id="CAAALY010105750">
    <property type="protein sequence ID" value="VEL29740.1"/>
    <property type="molecule type" value="Genomic_DNA"/>
</dbReference>
<comment type="caution">
    <text evidence="2">The sequence shown here is derived from an EMBL/GenBank/DDBJ whole genome shotgun (WGS) entry which is preliminary data.</text>
</comment>
<evidence type="ECO:0000256" key="1">
    <source>
        <dbReference type="SAM" id="MobiDB-lite"/>
    </source>
</evidence>